<sequence>MNIYIVRKILKTEFLIVKASIICLCCLFQTELKAQDPQFSQFYAAPLYLNPAFAGNTQMSRFGINYRNQWPSIDANFTTYSAYFDHYFDRIRSGVGLIVTRDQEGIVGLRSTSVGAQYAYQLRLTDKLTFRPGTQVAYYNRNLNFDRLTFGDQWNPETQSFENPTGEAATGQSKNFIDLSFGGVLYSDRFWFGYSVFHLNQPNQSILGEESKLPMKHSFHLGYKIPLNVGYGRIGYTKDGDERSITPTAQYKMQGGFEQLDLGVYGTLEPMVVGLWYRGIPFNAPNGFNGSESIVMLVGYAYNRLSVGYSFDYTLSDLGIRSGGAHEISISYVLSLTDPRRPPADKLRIPCPKF</sequence>
<proteinExistence type="predicted"/>
<reference evidence="2 3" key="2">
    <citation type="submission" date="2018-03" db="EMBL/GenBank/DDBJ databases">
        <title>Cross-interface Injection: A General Nanoliter Liquid Handling Method Applied to Single Cells Genome Amplification Automated Nanoliter Liquid Handling Applied to Single Cell Multiple Displacement Amplification.</title>
        <authorList>
            <person name="Yun J."/>
            <person name="Xu P."/>
            <person name="Xu J."/>
            <person name="Dai X."/>
            <person name="Wang Y."/>
            <person name="Zheng X."/>
            <person name="Cao C."/>
            <person name="Yi Q."/>
            <person name="Zhu Y."/>
            <person name="Wang L."/>
            <person name="Dong Z."/>
            <person name="Huang Y."/>
            <person name="Huang L."/>
            <person name="Du W."/>
        </authorList>
    </citation>
    <scope>NUCLEOTIDE SEQUENCE [LARGE SCALE GENOMIC DNA]</scope>
    <source>
        <strain evidence="2 3">Z-D1-2</strain>
    </source>
</reference>
<reference evidence="1" key="4">
    <citation type="submission" date="2024-05" db="EMBL/GenBank/DDBJ databases">
        <authorList>
            <person name="Sun Q."/>
            <person name="Zhou Y."/>
        </authorList>
    </citation>
    <scope>NUCLEOTIDE SEQUENCE</scope>
    <source>
        <strain evidence="1">CGMCC 1.10832</strain>
    </source>
</reference>
<dbReference type="NCBIfam" id="TIGR03519">
    <property type="entry name" value="T9SS_PorP_fam"/>
    <property type="match status" value="1"/>
</dbReference>
<keyword evidence="4" id="KW-1185">Reference proteome</keyword>
<dbReference type="EMBL" id="PYVU01000048">
    <property type="protein sequence ID" value="PTB96504.1"/>
    <property type="molecule type" value="Genomic_DNA"/>
</dbReference>
<reference evidence="1" key="1">
    <citation type="journal article" date="2014" name="Int. J. Syst. Evol. Microbiol.">
        <title>Complete genome of a new Firmicutes species belonging to the dominant human colonic microbiota ('Ruminococcus bicirculans') reveals two chromosomes and a selective capacity to utilize plant glucans.</title>
        <authorList>
            <consortium name="NISC Comparative Sequencing Program"/>
            <person name="Wegmann U."/>
            <person name="Louis P."/>
            <person name="Goesmann A."/>
            <person name="Henrissat B."/>
            <person name="Duncan S.H."/>
            <person name="Flint H.J."/>
        </authorList>
    </citation>
    <scope>NUCLEOTIDE SEQUENCE</scope>
    <source>
        <strain evidence="1">CGMCC 1.10832</strain>
    </source>
</reference>
<accession>A0A2T4DRP9</accession>
<dbReference type="Pfam" id="PF11751">
    <property type="entry name" value="PorP_SprF"/>
    <property type="match status" value="1"/>
</dbReference>
<dbReference type="InterPro" id="IPR019861">
    <property type="entry name" value="PorP/SprF_Bacteroidetes"/>
</dbReference>
<comment type="caution">
    <text evidence="2">The sequence shown here is derived from an EMBL/GenBank/DDBJ whole genome shotgun (WGS) entry which is preliminary data.</text>
</comment>
<evidence type="ECO:0000313" key="4">
    <source>
        <dbReference type="Proteomes" id="UP000636010"/>
    </source>
</evidence>
<reference evidence="4" key="3">
    <citation type="journal article" date="2019" name="Int. J. Syst. Evol. Microbiol.">
        <title>The Global Catalogue of Microorganisms (GCM) 10K type strain sequencing project: providing services to taxonomists for standard genome sequencing and annotation.</title>
        <authorList>
            <consortium name="The Broad Institute Genomics Platform"/>
            <consortium name="The Broad Institute Genome Sequencing Center for Infectious Disease"/>
            <person name="Wu L."/>
            <person name="Ma J."/>
        </authorList>
    </citation>
    <scope>NUCLEOTIDE SEQUENCE [LARGE SCALE GENOMIC DNA]</scope>
    <source>
        <strain evidence="4">CGMCC 1.10832</strain>
    </source>
</reference>
<evidence type="ECO:0000313" key="2">
    <source>
        <dbReference type="EMBL" id="PTB96504.1"/>
    </source>
</evidence>
<protein>
    <recommendedName>
        <fullName evidence="5">Type IX secretion system membrane protein PorP/SprF</fullName>
    </recommendedName>
</protein>
<gene>
    <name evidence="2" type="ORF">C9994_07075</name>
    <name evidence="1" type="ORF">GCM10011506_06000</name>
</gene>
<name>A0A2T4DRP9_9BACT</name>
<dbReference type="AlphaFoldDB" id="A0A2T4DRP9"/>
<dbReference type="Proteomes" id="UP000240608">
    <property type="component" value="Unassembled WGS sequence"/>
</dbReference>
<dbReference type="EMBL" id="BMEC01000002">
    <property type="protein sequence ID" value="GGC23516.1"/>
    <property type="molecule type" value="Genomic_DNA"/>
</dbReference>
<evidence type="ECO:0000313" key="3">
    <source>
        <dbReference type="Proteomes" id="UP000240608"/>
    </source>
</evidence>
<evidence type="ECO:0008006" key="5">
    <source>
        <dbReference type="Google" id="ProtNLM"/>
    </source>
</evidence>
<dbReference type="Proteomes" id="UP000636010">
    <property type="component" value="Unassembled WGS sequence"/>
</dbReference>
<organism evidence="2 3">
    <name type="scientific">Marivirga lumbricoides</name>
    <dbReference type="NCBI Taxonomy" id="1046115"/>
    <lineage>
        <taxon>Bacteria</taxon>
        <taxon>Pseudomonadati</taxon>
        <taxon>Bacteroidota</taxon>
        <taxon>Cytophagia</taxon>
        <taxon>Cytophagales</taxon>
        <taxon>Marivirgaceae</taxon>
        <taxon>Marivirga</taxon>
    </lineage>
</organism>
<evidence type="ECO:0000313" key="1">
    <source>
        <dbReference type="EMBL" id="GGC23516.1"/>
    </source>
</evidence>